<dbReference type="GO" id="GO:0006310">
    <property type="term" value="P:DNA recombination"/>
    <property type="evidence" value="ECO:0007669"/>
    <property type="project" value="UniProtKB-KW"/>
</dbReference>
<evidence type="ECO:0000259" key="4">
    <source>
        <dbReference type="PROSITE" id="PS51898"/>
    </source>
</evidence>
<reference evidence="6 7" key="1">
    <citation type="submission" date="2019-03" db="EMBL/GenBank/DDBJ databases">
        <title>Genomics of glacier-inhabiting Cryobacterium strains.</title>
        <authorList>
            <person name="Liu Q."/>
            <person name="Xin Y.-H."/>
        </authorList>
    </citation>
    <scope>NUCLEOTIDE SEQUENCE [LARGE SCALE GENOMIC DNA]</scope>
    <source>
        <strain evidence="6 7">Hz16</strain>
    </source>
</reference>
<dbReference type="InterPro" id="IPR002104">
    <property type="entry name" value="Integrase_catalytic"/>
</dbReference>
<dbReference type="Gene3D" id="1.10.443.10">
    <property type="entry name" value="Intergrase catalytic core"/>
    <property type="match status" value="1"/>
</dbReference>
<name>A0A4R9AY71_9MICO</name>
<dbReference type="PANTHER" id="PTHR34605">
    <property type="entry name" value="PHAGE_INTEGRASE DOMAIN-CONTAINING PROTEIN"/>
    <property type="match status" value="1"/>
</dbReference>
<evidence type="ECO:0000256" key="1">
    <source>
        <dbReference type="ARBA" id="ARBA00023125"/>
    </source>
</evidence>
<feature type="domain" description="Tyr recombinase" evidence="4">
    <location>
        <begin position="166"/>
        <end position="398"/>
    </location>
</feature>
<gene>
    <name evidence="6" type="ORF">E3T50_05340</name>
</gene>
<dbReference type="Gene3D" id="1.10.150.130">
    <property type="match status" value="1"/>
</dbReference>
<dbReference type="SUPFAM" id="SSF56349">
    <property type="entry name" value="DNA breaking-rejoining enzymes"/>
    <property type="match status" value="1"/>
</dbReference>
<dbReference type="InterPro" id="IPR013762">
    <property type="entry name" value="Integrase-like_cat_sf"/>
</dbReference>
<evidence type="ECO:0000256" key="2">
    <source>
        <dbReference type="ARBA" id="ARBA00023172"/>
    </source>
</evidence>
<evidence type="ECO:0000256" key="3">
    <source>
        <dbReference type="PROSITE-ProRule" id="PRU01248"/>
    </source>
</evidence>
<dbReference type="InterPro" id="IPR010998">
    <property type="entry name" value="Integrase_recombinase_N"/>
</dbReference>
<dbReference type="AlphaFoldDB" id="A0A4R9AY71"/>
<dbReference type="CDD" id="cd00799">
    <property type="entry name" value="INT_Cre_C"/>
    <property type="match status" value="1"/>
</dbReference>
<dbReference type="Pfam" id="PF00589">
    <property type="entry name" value="Phage_integrase"/>
    <property type="match status" value="1"/>
</dbReference>
<keyword evidence="1 3" id="KW-0238">DNA-binding</keyword>
<dbReference type="InterPro" id="IPR044068">
    <property type="entry name" value="CB"/>
</dbReference>
<dbReference type="EMBL" id="SOHL01000008">
    <property type="protein sequence ID" value="TFD72738.1"/>
    <property type="molecule type" value="Genomic_DNA"/>
</dbReference>
<keyword evidence="7" id="KW-1185">Reference proteome</keyword>
<organism evidence="6 7">
    <name type="scientific">Cryobacterium gelidum</name>
    <dbReference type="NCBI Taxonomy" id="1259164"/>
    <lineage>
        <taxon>Bacteria</taxon>
        <taxon>Bacillati</taxon>
        <taxon>Actinomycetota</taxon>
        <taxon>Actinomycetes</taxon>
        <taxon>Micrococcales</taxon>
        <taxon>Microbacteriaceae</taxon>
        <taxon>Cryobacterium</taxon>
    </lineage>
</organism>
<sequence>MILQGITTIWRHPILKEARRQPLAPRPSAPGVVTRHRDRNSLVLEGAVPLIPTASLERINHFQRESLAPNTRRAVRGQWDTFTGWCAVQGFDPLPASPLIVAAYLTYAADLLDSNGAWFYAPSTIRHWLSSINKMHSLAGLSKPGEHRDVANTIEGICRERARPIARKAPLLLDGLRKTLVGIDRTSWPHGVIGHRDAAILTIGFGGAFRRSELAALELQDISIHPENGLHIRVRRSKTDQKGNGFLKAIPFGGSPLTCAPCAYIRWLIALSAGAKSSSDLENAVRSASMTEHACRENVPLLDGRQPFLRPVMKNGAIKARHITGNVVNDVVKRRVAHIDLNPADYGAHSLRAGFVTEAFRAGATHHEIMRQTGHRSPDTVEIYSREVNPLDNNAVVRLGL</sequence>
<evidence type="ECO:0000313" key="7">
    <source>
        <dbReference type="Proteomes" id="UP000297983"/>
    </source>
</evidence>
<protein>
    <submittedName>
        <fullName evidence="6">Site-specific integrase</fullName>
    </submittedName>
</protein>
<feature type="domain" description="Core-binding (CB)" evidence="5">
    <location>
        <begin position="53"/>
        <end position="140"/>
    </location>
</feature>
<dbReference type="PROSITE" id="PS51900">
    <property type="entry name" value="CB"/>
    <property type="match status" value="1"/>
</dbReference>
<dbReference type="PANTHER" id="PTHR34605:SF3">
    <property type="entry name" value="P CELL-TYPE AGGLUTINATION PROTEIN MAP4-LIKE-RELATED"/>
    <property type="match status" value="1"/>
</dbReference>
<evidence type="ECO:0000313" key="6">
    <source>
        <dbReference type="EMBL" id="TFD72738.1"/>
    </source>
</evidence>
<dbReference type="GO" id="GO:0015074">
    <property type="term" value="P:DNA integration"/>
    <property type="evidence" value="ECO:0007669"/>
    <property type="project" value="InterPro"/>
</dbReference>
<evidence type="ECO:0000259" key="5">
    <source>
        <dbReference type="PROSITE" id="PS51900"/>
    </source>
</evidence>
<dbReference type="PROSITE" id="PS51898">
    <property type="entry name" value="TYR_RECOMBINASE"/>
    <property type="match status" value="1"/>
</dbReference>
<dbReference type="GO" id="GO:0003677">
    <property type="term" value="F:DNA binding"/>
    <property type="evidence" value="ECO:0007669"/>
    <property type="project" value="UniProtKB-UniRule"/>
</dbReference>
<accession>A0A4R9AY71</accession>
<dbReference type="Proteomes" id="UP000297983">
    <property type="component" value="Unassembled WGS sequence"/>
</dbReference>
<keyword evidence="2" id="KW-0233">DNA recombination</keyword>
<dbReference type="SUPFAM" id="SSF47823">
    <property type="entry name" value="lambda integrase-like, N-terminal domain"/>
    <property type="match status" value="1"/>
</dbReference>
<proteinExistence type="predicted"/>
<dbReference type="InterPro" id="IPR011010">
    <property type="entry name" value="DNA_brk_join_enz"/>
</dbReference>
<dbReference type="InterPro" id="IPR052925">
    <property type="entry name" value="Phage_Integrase-like_Recomb"/>
</dbReference>
<comment type="caution">
    <text evidence="6">The sequence shown here is derived from an EMBL/GenBank/DDBJ whole genome shotgun (WGS) entry which is preliminary data.</text>
</comment>